<feature type="chain" id="PRO_5016646137" description="Lipoprotein" evidence="1">
    <location>
        <begin position="20"/>
        <end position="137"/>
    </location>
</feature>
<evidence type="ECO:0000256" key="1">
    <source>
        <dbReference type="SAM" id="SignalP"/>
    </source>
</evidence>
<organism evidence="2 3">
    <name type="scientific">Mesorhizobium denitrificans</name>
    <dbReference type="NCBI Taxonomy" id="2294114"/>
    <lineage>
        <taxon>Bacteria</taxon>
        <taxon>Pseudomonadati</taxon>
        <taxon>Pseudomonadota</taxon>
        <taxon>Alphaproteobacteria</taxon>
        <taxon>Hyphomicrobiales</taxon>
        <taxon>Phyllobacteriaceae</taxon>
        <taxon>Mesorhizobium</taxon>
    </lineage>
</organism>
<dbReference type="Proteomes" id="UP000262379">
    <property type="component" value="Unassembled WGS sequence"/>
</dbReference>
<keyword evidence="3" id="KW-1185">Reference proteome</keyword>
<evidence type="ECO:0000313" key="2">
    <source>
        <dbReference type="EMBL" id="RFC64855.1"/>
    </source>
</evidence>
<reference evidence="3" key="1">
    <citation type="submission" date="2018-08" db="EMBL/GenBank/DDBJ databases">
        <authorList>
            <person name="Im W.T."/>
        </authorList>
    </citation>
    <scope>NUCLEOTIDE SEQUENCE [LARGE SCALE GENOMIC DNA]</scope>
    <source>
        <strain evidence="3">LA-28</strain>
    </source>
</reference>
<dbReference type="AlphaFoldDB" id="A0A371X6J9"/>
<comment type="caution">
    <text evidence="2">The sequence shown here is derived from an EMBL/GenBank/DDBJ whole genome shotgun (WGS) entry which is preliminary data.</text>
</comment>
<feature type="signal peptide" evidence="1">
    <location>
        <begin position="1"/>
        <end position="19"/>
    </location>
</feature>
<name>A0A371X6J9_9HYPH</name>
<dbReference type="PROSITE" id="PS51257">
    <property type="entry name" value="PROKAR_LIPOPROTEIN"/>
    <property type="match status" value="1"/>
</dbReference>
<sequence>MRIAAKGVFVAAAALMIIAGCQPAPKSSTPGGGGKSASLRSMEQVATAAHKCWFASKDPAFKSYRFANELNSMSGQPRFLLVPAKNYGGLPALVVQAQGASSRVEVFGPLMNEPIASRINTDIARWSGGDASCGAKA</sequence>
<proteinExistence type="predicted"/>
<gene>
    <name evidence="2" type="ORF">DY251_17990</name>
</gene>
<evidence type="ECO:0000313" key="3">
    <source>
        <dbReference type="Proteomes" id="UP000262379"/>
    </source>
</evidence>
<keyword evidence="1" id="KW-0732">Signal</keyword>
<dbReference type="EMBL" id="QURN01000016">
    <property type="protein sequence ID" value="RFC64855.1"/>
    <property type="molecule type" value="Genomic_DNA"/>
</dbReference>
<evidence type="ECO:0008006" key="4">
    <source>
        <dbReference type="Google" id="ProtNLM"/>
    </source>
</evidence>
<accession>A0A371X6J9</accession>
<dbReference type="RefSeq" id="WP_116625298.1">
    <property type="nucleotide sequence ID" value="NZ_QURN01000016.1"/>
</dbReference>
<protein>
    <recommendedName>
        <fullName evidence="4">Lipoprotein</fullName>
    </recommendedName>
</protein>